<dbReference type="Pfam" id="PF17186">
    <property type="entry name" value="Lipocalin_9"/>
    <property type="match status" value="1"/>
</dbReference>
<dbReference type="OrthoDB" id="9770826at2"/>
<proteinExistence type="predicted"/>
<dbReference type="SUPFAM" id="SSF159245">
    <property type="entry name" value="AttH-like"/>
    <property type="match status" value="1"/>
</dbReference>
<dbReference type="InterPro" id="IPR023374">
    <property type="entry name" value="AttH-like_dom_sf"/>
</dbReference>
<protein>
    <submittedName>
        <fullName evidence="2">Predicted secreted hydrolase</fullName>
    </submittedName>
</protein>
<dbReference type="PANTHER" id="PTHR38591:SF1">
    <property type="entry name" value="BLL1000 PROTEIN"/>
    <property type="match status" value="1"/>
</dbReference>
<dbReference type="InterPro" id="IPR010791">
    <property type="entry name" value="AttH_dom"/>
</dbReference>
<keyword evidence="2" id="KW-0378">Hydrolase</keyword>
<name>A0A1I1WLH4_9GAMM</name>
<reference evidence="2 3" key="1">
    <citation type="submission" date="2016-10" db="EMBL/GenBank/DDBJ databases">
        <authorList>
            <person name="de Groot N.N."/>
        </authorList>
    </citation>
    <scope>NUCLEOTIDE SEQUENCE [LARGE SCALE GENOMIC DNA]</scope>
    <source>
        <strain evidence="2 3">HL3</strain>
    </source>
</reference>
<dbReference type="PROSITE" id="PS51257">
    <property type="entry name" value="PROKAR_LIPOPROTEIN"/>
    <property type="match status" value="1"/>
</dbReference>
<keyword evidence="3" id="KW-1185">Reference proteome</keyword>
<dbReference type="EMBL" id="FOMJ01000014">
    <property type="protein sequence ID" value="SFD93940.1"/>
    <property type="molecule type" value="Genomic_DNA"/>
</dbReference>
<dbReference type="AlphaFoldDB" id="A0A1I1WLH4"/>
<dbReference type="GO" id="GO:0016787">
    <property type="term" value="F:hydrolase activity"/>
    <property type="evidence" value="ECO:0007669"/>
    <property type="project" value="UniProtKB-KW"/>
</dbReference>
<dbReference type="PANTHER" id="PTHR38591">
    <property type="entry name" value="HYDROLASE"/>
    <property type="match status" value="1"/>
</dbReference>
<sequence>MRMRFGWIAALLLLAACGGEPEAPAGGGGDVGELLGGGETAGYARATGERAFTFPPDHGPHPDYRQEWWYFTGNLESEQGRRLGYQITLFRNAVAPEAPDLDSAWATNQVWMGHLAVTDPEGGRFVFDERFARGALDQAGARAAPFAAWLGPWRIEAAGEGAGESGPPPFRIRAAGEDFRIDLTLEPGKPPVLHGDGGLSQKGPEAGNASWYYSLPRLPTRGQVAIRGEQWSVTGASWLDREWSTSALGEGQTGWDWFALQLADGRDLMIYQIREAGGESAPQSYATWMDAEGEREPALDFTAIELEPVAYWQSPETGARYPVEWRLALPGENEAWTVRAVQPAQELRTFVTYWEGAVDVRAAGEAIGRGYLEMTGYADSSADSSRSSR</sequence>
<dbReference type="Gene3D" id="2.40.370.10">
    <property type="entry name" value="AttH-like domain"/>
    <property type="match status" value="2"/>
</dbReference>
<dbReference type="STRING" id="1123397.SAMN05660831_02639"/>
<dbReference type="Pfam" id="PF07143">
    <property type="entry name" value="CrtC"/>
    <property type="match status" value="1"/>
</dbReference>
<dbReference type="Proteomes" id="UP000198611">
    <property type="component" value="Unassembled WGS sequence"/>
</dbReference>
<evidence type="ECO:0000259" key="1">
    <source>
        <dbReference type="Pfam" id="PF07143"/>
    </source>
</evidence>
<organism evidence="2 3">
    <name type="scientific">Thiohalospira halophila DSM 15071</name>
    <dbReference type="NCBI Taxonomy" id="1123397"/>
    <lineage>
        <taxon>Bacteria</taxon>
        <taxon>Pseudomonadati</taxon>
        <taxon>Pseudomonadota</taxon>
        <taxon>Gammaproteobacteria</taxon>
        <taxon>Thiohalospirales</taxon>
        <taxon>Thiohalospiraceae</taxon>
        <taxon>Thiohalospira</taxon>
    </lineage>
</organism>
<accession>A0A1I1WLH4</accession>
<dbReference type="RefSeq" id="WP_093429244.1">
    <property type="nucleotide sequence ID" value="NZ_FOMJ01000014.1"/>
</dbReference>
<gene>
    <name evidence="2" type="ORF">SAMN05660831_02639</name>
</gene>
<evidence type="ECO:0000313" key="3">
    <source>
        <dbReference type="Proteomes" id="UP000198611"/>
    </source>
</evidence>
<feature type="domain" description="AttH" evidence="1">
    <location>
        <begin position="67"/>
        <end position="245"/>
    </location>
</feature>
<evidence type="ECO:0000313" key="2">
    <source>
        <dbReference type="EMBL" id="SFD93940.1"/>
    </source>
</evidence>